<accession>A0ABM4RY98</accession>
<dbReference type="RefSeq" id="XP_070640521.1">
    <property type="nucleotide sequence ID" value="XM_070784420.1"/>
</dbReference>
<sequence>MVEADRPGKLFIGGLNTETNEKALEAVFGKYGRIVEVLLMKDRETNKSRGFAFVTFESPADAKDAARDMNGKLLYHVEEIVMEVHLEGSPCPLVEMFICPQEMMDILLKTAIQAEITQVLVIQEIMHHHQEIILTVIMVIPVHVMTIHQEAIVIEMAMVVIVTIQIIQVEVPTEIHMRVMVTHVVLHLHEGPRHLMVEAVAMMITAAHVTDMVEVETVTQAAEVISTQVVVIGLADKKEGFPLLWKGGTLLHEIPTAVQAAEHQEVVAVEEADLIEGEAEADIKNKQLGPKSLFKETNKSGTCSIITTQGLLKGKIVLLFLNFLLSSLSIIFMFL</sequence>
<feature type="domain" description="RRM" evidence="4">
    <location>
        <begin position="8"/>
        <end position="87"/>
    </location>
</feature>
<keyword evidence="3" id="KW-1133">Transmembrane helix</keyword>
<evidence type="ECO:0000313" key="5">
    <source>
        <dbReference type="Proteomes" id="UP001652663"/>
    </source>
</evidence>
<protein>
    <submittedName>
        <fullName evidence="6">RNA-binding motif protein, X chromosome isoform X2</fullName>
    </submittedName>
</protein>
<evidence type="ECO:0000313" key="6">
    <source>
        <dbReference type="RefSeq" id="XP_070640521.1"/>
    </source>
</evidence>
<dbReference type="Proteomes" id="UP001652663">
    <property type="component" value="Chromosome X"/>
</dbReference>
<dbReference type="InterPro" id="IPR000504">
    <property type="entry name" value="RRM_dom"/>
</dbReference>
<dbReference type="GeneID" id="109555169"/>
<keyword evidence="3" id="KW-0812">Transmembrane</keyword>
<dbReference type="InterPro" id="IPR050441">
    <property type="entry name" value="RBM"/>
</dbReference>
<dbReference type="InterPro" id="IPR035979">
    <property type="entry name" value="RBD_domain_sf"/>
</dbReference>
<keyword evidence="1 2" id="KW-0694">RNA-binding</keyword>
<dbReference type="CDD" id="cd12382">
    <property type="entry name" value="RRM_RBMX_like"/>
    <property type="match status" value="1"/>
</dbReference>
<dbReference type="Gene3D" id="3.30.70.330">
    <property type="match status" value="1"/>
</dbReference>
<proteinExistence type="predicted"/>
<dbReference type="PROSITE" id="PS50102">
    <property type="entry name" value="RRM"/>
    <property type="match status" value="1"/>
</dbReference>
<name>A0ABM4RY98_BOSIN</name>
<evidence type="ECO:0000256" key="3">
    <source>
        <dbReference type="SAM" id="Phobius"/>
    </source>
</evidence>
<reference evidence="6" key="1">
    <citation type="submission" date="2025-08" db="UniProtKB">
        <authorList>
            <consortium name="RefSeq"/>
        </authorList>
    </citation>
    <scope>IDENTIFICATION</scope>
    <source>
        <tissue evidence="6">Blood</tissue>
    </source>
</reference>
<evidence type="ECO:0000259" key="4">
    <source>
        <dbReference type="PROSITE" id="PS50102"/>
    </source>
</evidence>
<gene>
    <name evidence="6" type="primary">RBMX</name>
</gene>
<dbReference type="InterPro" id="IPR012677">
    <property type="entry name" value="Nucleotide-bd_a/b_plait_sf"/>
</dbReference>
<dbReference type="SUPFAM" id="SSF54928">
    <property type="entry name" value="RNA-binding domain, RBD"/>
    <property type="match status" value="1"/>
</dbReference>
<keyword evidence="5" id="KW-1185">Reference proteome</keyword>
<keyword evidence="3" id="KW-0472">Membrane</keyword>
<dbReference type="PANTHER" id="PTHR48034">
    <property type="entry name" value="TRANSFORMER-2 SEX-DETERMINING PROTEIN-RELATED"/>
    <property type="match status" value="1"/>
</dbReference>
<dbReference type="Pfam" id="PF00076">
    <property type="entry name" value="RRM_1"/>
    <property type="match status" value="1"/>
</dbReference>
<dbReference type="SMART" id="SM00360">
    <property type="entry name" value="RRM"/>
    <property type="match status" value="1"/>
</dbReference>
<organism evidence="5 6">
    <name type="scientific">Bos indicus</name>
    <name type="common">Zebu</name>
    <dbReference type="NCBI Taxonomy" id="9915"/>
    <lineage>
        <taxon>Eukaryota</taxon>
        <taxon>Metazoa</taxon>
        <taxon>Chordata</taxon>
        <taxon>Craniata</taxon>
        <taxon>Vertebrata</taxon>
        <taxon>Euteleostomi</taxon>
        <taxon>Mammalia</taxon>
        <taxon>Eutheria</taxon>
        <taxon>Laurasiatheria</taxon>
        <taxon>Artiodactyla</taxon>
        <taxon>Ruminantia</taxon>
        <taxon>Pecora</taxon>
        <taxon>Bovidae</taxon>
        <taxon>Bovinae</taxon>
        <taxon>Bos</taxon>
    </lineage>
</organism>
<evidence type="ECO:0000256" key="2">
    <source>
        <dbReference type="PROSITE-ProRule" id="PRU00176"/>
    </source>
</evidence>
<feature type="transmembrane region" description="Helical" evidence="3">
    <location>
        <begin position="316"/>
        <end position="334"/>
    </location>
</feature>
<evidence type="ECO:0000256" key="1">
    <source>
        <dbReference type="ARBA" id="ARBA00022884"/>
    </source>
</evidence>